<sequence length="114" mass="12664">MDKQARRNVARDYKEKAPNAGVYALECSTTGQVWVGGARNLSGQQNRHLFGLRNGGHMNREMQAAWIAHGEAGFSFRVLETLDTEEMTPLGIADLVKTRERHWLDALGARKVAG</sequence>
<keyword evidence="2" id="KW-1185">Reference proteome</keyword>
<accession>A0A328BKE2</accession>
<reference evidence="1 2" key="1">
    <citation type="submission" date="2018-05" db="EMBL/GenBank/DDBJ databases">
        <authorList>
            <person name="Lanie J.A."/>
            <person name="Ng W.-L."/>
            <person name="Kazmierczak K.M."/>
            <person name="Andrzejewski T.M."/>
            <person name="Davidsen T.M."/>
            <person name="Wayne K.J."/>
            <person name="Tettelin H."/>
            <person name="Glass J.I."/>
            <person name="Rusch D."/>
            <person name="Podicherti R."/>
            <person name="Tsui H.-C.T."/>
            <person name="Winkler M.E."/>
        </authorList>
    </citation>
    <scope>NUCLEOTIDE SEQUENCE [LARGE SCALE GENOMIC DNA]</scope>
    <source>
        <strain evidence="1 2">BUT-10</strain>
    </source>
</reference>
<evidence type="ECO:0000313" key="2">
    <source>
        <dbReference type="Proteomes" id="UP000249524"/>
    </source>
</evidence>
<dbReference type="AlphaFoldDB" id="A0A328BKE2"/>
<dbReference type="SUPFAM" id="SSF82771">
    <property type="entry name" value="GIY-YIG endonuclease"/>
    <property type="match status" value="1"/>
</dbReference>
<comment type="caution">
    <text evidence="1">The sequence shown here is derived from an EMBL/GenBank/DDBJ whole genome shotgun (WGS) entry which is preliminary data.</text>
</comment>
<proteinExistence type="predicted"/>
<dbReference type="Gene3D" id="3.40.1440.10">
    <property type="entry name" value="GIY-YIG endonuclease"/>
    <property type="match status" value="1"/>
</dbReference>
<protein>
    <submittedName>
        <fullName evidence="1">GIY-YIG nuclease family protein</fullName>
    </submittedName>
</protein>
<dbReference type="RefSeq" id="WP_111275775.1">
    <property type="nucleotide sequence ID" value="NZ_QFYS01000003.1"/>
</dbReference>
<organism evidence="1 2">
    <name type="scientific">Phenylobacterium kunshanense</name>
    <dbReference type="NCBI Taxonomy" id="1445034"/>
    <lineage>
        <taxon>Bacteria</taxon>
        <taxon>Pseudomonadati</taxon>
        <taxon>Pseudomonadota</taxon>
        <taxon>Alphaproteobacteria</taxon>
        <taxon>Caulobacterales</taxon>
        <taxon>Caulobacteraceae</taxon>
        <taxon>Phenylobacterium</taxon>
    </lineage>
</organism>
<dbReference type="Proteomes" id="UP000249524">
    <property type="component" value="Unassembled WGS sequence"/>
</dbReference>
<dbReference type="CDD" id="cd10451">
    <property type="entry name" value="GIY-YIG_LuxR_like"/>
    <property type="match status" value="1"/>
</dbReference>
<name>A0A328BKE2_9CAUL</name>
<dbReference type="InterPro" id="IPR035901">
    <property type="entry name" value="GIY-YIG_endonuc_sf"/>
</dbReference>
<evidence type="ECO:0000313" key="1">
    <source>
        <dbReference type="EMBL" id="RAK66466.1"/>
    </source>
</evidence>
<dbReference type="OrthoDB" id="7270972at2"/>
<dbReference type="EMBL" id="QFYS01000003">
    <property type="protein sequence ID" value="RAK66466.1"/>
    <property type="molecule type" value="Genomic_DNA"/>
</dbReference>
<gene>
    <name evidence="1" type="ORF">DJ019_09500</name>
</gene>